<evidence type="ECO:0000313" key="3">
    <source>
        <dbReference type="Proteomes" id="UP000663792"/>
    </source>
</evidence>
<protein>
    <submittedName>
        <fullName evidence="2">Uncharacterized protein</fullName>
    </submittedName>
</protein>
<gene>
    <name evidence="2" type="ORF">JL106_17575</name>
</gene>
<organism evidence="2 3">
    <name type="scientific">Nakamurella leprariae</name>
    <dbReference type="NCBI Taxonomy" id="2803911"/>
    <lineage>
        <taxon>Bacteria</taxon>
        <taxon>Bacillati</taxon>
        <taxon>Actinomycetota</taxon>
        <taxon>Actinomycetes</taxon>
        <taxon>Nakamurellales</taxon>
        <taxon>Nakamurellaceae</taxon>
        <taxon>Nakamurella</taxon>
    </lineage>
</organism>
<proteinExistence type="predicted"/>
<keyword evidence="1" id="KW-1133">Transmembrane helix</keyword>
<dbReference type="AlphaFoldDB" id="A0A938YJT7"/>
<reference evidence="2" key="1">
    <citation type="submission" date="2021-01" db="EMBL/GenBank/DDBJ databases">
        <title>YIM 132084 draft genome.</title>
        <authorList>
            <person name="An D."/>
        </authorList>
    </citation>
    <scope>NUCLEOTIDE SEQUENCE</scope>
    <source>
        <strain evidence="2">YIM 132084</strain>
    </source>
</reference>
<comment type="caution">
    <text evidence="2">The sequence shown here is derived from an EMBL/GenBank/DDBJ whole genome shotgun (WGS) entry which is preliminary data.</text>
</comment>
<feature type="transmembrane region" description="Helical" evidence="1">
    <location>
        <begin position="35"/>
        <end position="54"/>
    </location>
</feature>
<feature type="transmembrane region" description="Helical" evidence="1">
    <location>
        <begin position="93"/>
        <end position="114"/>
    </location>
</feature>
<dbReference type="EMBL" id="JAERWK010000023">
    <property type="protein sequence ID" value="MBM9469100.1"/>
    <property type="molecule type" value="Genomic_DNA"/>
</dbReference>
<dbReference type="Proteomes" id="UP000663792">
    <property type="component" value="Unassembled WGS sequence"/>
</dbReference>
<evidence type="ECO:0000313" key="2">
    <source>
        <dbReference type="EMBL" id="MBM9469100.1"/>
    </source>
</evidence>
<keyword evidence="1" id="KW-0812">Transmembrane</keyword>
<dbReference type="RefSeq" id="WP_205262059.1">
    <property type="nucleotide sequence ID" value="NZ_JAERWK010000023.1"/>
</dbReference>
<accession>A0A938YJT7</accession>
<keyword evidence="3" id="KW-1185">Reference proteome</keyword>
<name>A0A938YJT7_9ACTN</name>
<sequence>MFDPTSVHWRLARTGALVVPATLLAGLGHQLGGGGLPHVGAAAAPAVVLGLAWYPATRRATRWPELLGTLLAAQVLFHLMFSLADHAPATVDLWAMAGFHLVAAAATAVVLAVAERAAFRLAAAWRRTVARALAVPAVLAPPSWVAQLPWSTPQPVAVAGGGPLAARRGPPVG</sequence>
<feature type="transmembrane region" description="Helical" evidence="1">
    <location>
        <begin position="66"/>
        <end position="87"/>
    </location>
</feature>
<keyword evidence="1" id="KW-0472">Membrane</keyword>
<evidence type="ECO:0000256" key="1">
    <source>
        <dbReference type="SAM" id="Phobius"/>
    </source>
</evidence>